<feature type="domain" description="Glycosyltransferase subfamily 4-like N-terminal" evidence="3">
    <location>
        <begin position="41"/>
        <end position="201"/>
    </location>
</feature>
<dbReference type="InterPro" id="IPR001296">
    <property type="entry name" value="Glyco_trans_1"/>
</dbReference>
<gene>
    <name evidence="4" type="ORF">DFP90_105256</name>
</gene>
<feature type="compositionally biased region" description="Polar residues" evidence="1">
    <location>
        <begin position="1"/>
        <end position="15"/>
    </location>
</feature>
<keyword evidence="5" id="KW-1185">Reference proteome</keyword>
<evidence type="ECO:0000313" key="4">
    <source>
        <dbReference type="EMBL" id="RED49884.1"/>
    </source>
</evidence>
<keyword evidence="4" id="KW-0808">Transferase</keyword>
<dbReference type="GO" id="GO:0016757">
    <property type="term" value="F:glycosyltransferase activity"/>
    <property type="evidence" value="ECO:0007669"/>
    <property type="project" value="InterPro"/>
</dbReference>
<dbReference type="Pfam" id="PF00534">
    <property type="entry name" value="Glycos_transf_1"/>
    <property type="match status" value="1"/>
</dbReference>
<dbReference type="PANTHER" id="PTHR45947">
    <property type="entry name" value="SULFOQUINOVOSYL TRANSFERASE SQD2"/>
    <property type="match status" value="1"/>
</dbReference>
<sequence>MSRQSQPVTQSNEVTQDPPGRTRSSGGRQYRLLHVFPSFDIGGSQTRFVQLVKGLGTEFHHLVLSLSNNWQAAELLEEVSNWEKVREDFPKPFRMPEYRRARQLMRDLNVDLLVTYNWGAVDFAIANRLMAVCPHVDMQDGFGPEEVVTRLLRRNLFRFLSYSGASTLVAPSRMLENIARREWHLPKSIVRYLPNGIDLSRFSSSPDPALVTRLGLDDPGLPVIGTVATLRPEKNLRRLIDAFNLVREHHICKLVIIGDGALRDDLESYAASTNAGGDIVFAGRLNNPEAVLGRFDIYALSSDTEQMPFSLLEAMASKCAVASVDVGDIANMVSPDNRAYICEKSAGALADQISTLLQNPDLTRELGLENSRFVAENFDENVMFARYREVFLGAVKGRQSA</sequence>
<dbReference type="AlphaFoldDB" id="A0A3D9HK91"/>
<organism evidence="4 5">
    <name type="scientific">Aestuariispira insulae</name>
    <dbReference type="NCBI Taxonomy" id="1461337"/>
    <lineage>
        <taxon>Bacteria</taxon>
        <taxon>Pseudomonadati</taxon>
        <taxon>Pseudomonadota</taxon>
        <taxon>Alphaproteobacteria</taxon>
        <taxon>Rhodospirillales</taxon>
        <taxon>Kiloniellaceae</taxon>
        <taxon>Aestuariispira</taxon>
    </lineage>
</organism>
<protein>
    <submittedName>
        <fullName evidence="4">Glycosyltransferase involved in cell wall biosynthesis</fullName>
    </submittedName>
</protein>
<dbReference type="OrthoDB" id="9790710at2"/>
<name>A0A3D9HK91_9PROT</name>
<dbReference type="InterPro" id="IPR028098">
    <property type="entry name" value="Glyco_trans_4-like_N"/>
</dbReference>
<dbReference type="RefSeq" id="WP_115937120.1">
    <property type="nucleotide sequence ID" value="NZ_QRDW01000005.1"/>
</dbReference>
<evidence type="ECO:0000256" key="1">
    <source>
        <dbReference type="SAM" id="MobiDB-lite"/>
    </source>
</evidence>
<dbReference type="EMBL" id="QRDW01000005">
    <property type="protein sequence ID" value="RED49884.1"/>
    <property type="molecule type" value="Genomic_DNA"/>
</dbReference>
<evidence type="ECO:0000313" key="5">
    <source>
        <dbReference type="Proteomes" id="UP000256845"/>
    </source>
</evidence>
<dbReference type="SUPFAM" id="SSF53756">
    <property type="entry name" value="UDP-Glycosyltransferase/glycogen phosphorylase"/>
    <property type="match status" value="1"/>
</dbReference>
<dbReference type="InterPro" id="IPR050194">
    <property type="entry name" value="Glycosyltransferase_grp1"/>
</dbReference>
<accession>A0A3D9HK91</accession>
<comment type="caution">
    <text evidence="4">The sequence shown here is derived from an EMBL/GenBank/DDBJ whole genome shotgun (WGS) entry which is preliminary data.</text>
</comment>
<dbReference type="Proteomes" id="UP000256845">
    <property type="component" value="Unassembled WGS sequence"/>
</dbReference>
<feature type="region of interest" description="Disordered" evidence="1">
    <location>
        <begin position="1"/>
        <end position="26"/>
    </location>
</feature>
<reference evidence="4 5" key="1">
    <citation type="submission" date="2018-07" db="EMBL/GenBank/DDBJ databases">
        <title>Genomic Encyclopedia of Type Strains, Phase III (KMG-III): the genomes of soil and plant-associated and newly described type strains.</title>
        <authorList>
            <person name="Whitman W."/>
        </authorList>
    </citation>
    <scope>NUCLEOTIDE SEQUENCE [LARGE SCALE GENOMIC DNA]</scope>
    <source>
        <strain evidence="4 5">CECT 8488</strain>
    </source>
</reference>
<dbReference type="Gene3D" id="3.40.50.2000">
    <property type="entry name" value="Glycogen Phosphorylase B"/>
    <property type="match status" value="2"/>
</dbReference>
<dbReference type="Pfam" id="PF13439">
    <property type="entry name" value="Glyco_transf_4"/>
    <property type="match status" value="1"/>
</dbReference>
<evidence type="ECO:0000259" key="3">
    <source>
        <dbReference type="Pfam" id="PF13439"/>
    </source>
</evidence>
<dbReference type="PANTHER" id="PTHR45947:SF3">
    <property type="entry name" value="SULFOQUINOVOSYL TRANSFERASE SQD2"/>
    <property type="match status" value="1"/>
</dbReference>
<evidence type="ECO:0000259" key="2">
    <source>
        <dbReference type="Pfam" id="PF00534"/>
    </source>
</evidence>
<feature type="domain" description="Glycosyl transferase family 1" evidence="2">
    <location>
        <begin position="221"/>
        <end position="367"/>
    </location>
</feature>
<dbReference type="CDD" id="cd03801">
    <property type="entry name" value="GT4_PimA-like"/>
    <property type="match status" value="1"/>
</dbReference>
<proteinExistence type="predicted"/>